<dbReference type="Proteomes" id="UP000572268">
    <property type="component" value="Unassembled WGS sequence"/>
</dbReference>
<dbReference type="SMART" id="SM00355">
    <property type="entry name" value="ZnF_C2H2"/>
    <property type="match status" value="3"/>
</dbReference>
<reference evidence="4 5" key="1">
    <citation type="submission" date="2020-04" db="EMBL/GenBank/DDBJ databases">
        <title>Perkinsus olseni comparative genomics.</title>
        <authorList>
            <person name="Bogema D.R."/>
        </authorList>
    </citation>
    <scope>NUCLEOTIDE SEQUENCE [LARGE SCALE GENOMIC DNA]</scope>
    <source>
        <strain evidence="4">ATCC PRA-31</strain>
    </source>
</reference>
<keyword evidence="1" id="KW-0863">Zinc-finger</keyword>
<dbReference type="GO" id="GO:0003723">
    <property type="term" value="F:RNA binding"/>
    <property type="evidence" value="ECO:0007669"/>
    <property type="project" value="InterPro"/>
</dbReference>
<feature type="domain" description="C3H1-type" evidence="3">
    <location>
        <begin position="285"/>
        <end position="310"/>
    </location>
</feature>
<dbReference type="PROSITE" id="PS00028">
    <property type="entry name" value="ZINC_FINGER_C2H2_1"/>
    <property type="match status" value="2"/>
</dbReference>
<feature type="domain" description="C3H1-type" evidence="3">
    <location>
        <begin position="312"/>
        <end position="344"/>
    </location>
</feature>
<sequence>MADPPSFGPRPSSGAGYETSQWSGWGPSGDEWGWSPAPPGQQWGSSWNDGWYDGGWNGSGKGLGPYNAQWGGEWWNQGSTPTWVEGYTPMNHGKGSDGKGKGSWRSASYNASVGSEGKGKEKGKGKGKSGRRWDANGSEQWGHPPAKRGRLDMDPPRSEFYCNPCGKDLFTADGLDEHVLTFHVTCPHPGCDYSARPDLVAAHKLSHCLVTTAEGKSESLTASQAETDAWLARRRKNFPTKARADAPREGTDVTEMCTLEKAIRSSMRENRERKKKERAEREAKFAERRICTHFAKFGKCKYEESCHFEHIQPKRGICRFFQEKGYCRHGDNCKEHCRFNHVKPQQQPTESMKEQLIRRLMRDDIERYNATVLQCLRFFVSENFFDEKPSTAAFDDGAESDPGSESGGDSDDGDYFSDDDTLQEQLICVVGGTSPRQRDLTVLMPAPLGRENGRAGAVKVPQYLTLGIGMVTNHGGACRPTVKEALHRVIGPWLVHGPGKGGGLFWEDTLGTLPKDSQFYCEPCEMDLCTADALEKHKLTYHVKCPSPGCDYSAPPHLVEEHKWNHMADCKA</sequence>
<feature type="zinc finger region" description="C3H1-type" evidence="1">
    <location>
        <begin position="312"/>
        <end position="344"/>
    </location>
</feature>
<comment type="caution">
    <text evidence="4">The sequence shown here is derived from an EMBL/GenBank/DDBJ whole genome shotgun (WGS) entry which is preliminary data.</text>
</comment>
<evidence type="ECO:0000313" key="4">
    <source>
        <dbReference type="EMBL" id="KAF4649907.1"/>
    </source>
</evidence>
<dbReference type="Gene3D" id="4.10.1000.10">
    <property type="entry name" value="Zinc finger, CCCH-type"/>
    <property type="match status" value="1"/>
</dbReference>
<dbReference type="Pfam" id="PF00642">
    <property type="entry name" value="zf-CCCH"/>
    <property type="match status" value="1"/>
</dbReference>
<keyword evidence="1" id="KW-0862">Zinc</keyword>
<feature type="region of interest" description="Disordered" evidence="2">
    <location>
        <begin position="391"/>
        <end position="416"/>
    </location>
</feature>
<dbReference type="GO" id="GO:0000492">
    <property type="term" value="P:box C/D snoRNP assembly"/>
    <property type="evidence" value="ECO:0007669"/>
    <property type="project" value="TreeGrafter"/>
</dbReference>
<feature type="non-terminal residue" evidence="4">
    <location>
        <position position="1"/>
    </location>
</feature>
<evidence type="ECO:0000259" key="3">
    <source>
        <dbReference type="PROSITE" id="PS50103"/>
    </source>
</evidence>
<protein>
    <recommendedName>
        <fullName evidence="3">C3H1-type domain-containing protein</fullName>
    </recommendedName>
</protein>
<feature type="zinc finger region" description="C3H1-type" evidence="1">
    <location>
        <begin position="285"/>
        <end position="310"/>
    </location>
</feature>
<keyword evidence="1" id="KW-0479">Metal-binding</keyword>
<dbReference type="PANTHER" id="PTHR13309">
    <property type="entry name" value="NUCLEAR FRAGILE X MENTAL RETARDATION PROTEIN INTERACTING PROTEIN 1"/>
    <property type="match status" value="1"/>
</dbReference>
<dbReference type="SMART" id="SM00356">
    <property type="entry name" value="ZnF_C3H1"/>
    <property type="match status" value="2"/>
</dbReference>
<gene>
    <name evidence="4" type="ORF">FOL46_001358</name>
</gene>
<dbReference type="PANTHER" id="PTHR13309:SF0">
    <property type="entry name" value="FMR1-INTERACTING PROTEIN NUFIP1"/>
    <property type="match status" value="1"/>
</dbReference>
<organism evidence="4 5">
    <name type="scientific">Perkinsus olseni</name>
    <name type="common">Perkinsus atlanticus</name>
    <dbReference type="NCBI Taxonomy" id="32597"/>
    <lineage>
        <taxon>Eukaryota</taxon>
        <taxon>Sar</taxon>
        <taxon>Alveolata</taxon>
        <taxon>Perkinsozoa</taxon>
        <taxon>Perkinsea</taxon>
        <taxon>Perkinsida</taxon>
        <taxon>Perkinsidae</taxon>
        <taxon>Perkinsus</taxon>
    </lineage>
</organism>
<evidence type="ECO:0000313" key="5">
    <source>
        <dbReference type="Proteomes" id="UP000572268"/>
    </source>
</evidence>
<dbReference type="GO" id="GO:0008270">
    <property type="term" value="F:zinc ion binding"/>
    <property type="evidence" value="ECO:0007669"/>
    <property type="project" value="UniProtKB-KW"/>
</dbReference>
<dbReference type="PROSITE" id="PS50103">
    <property type="entry name" value="ZF_C3H1"/>
    <property type="match status" value="2"/>
</dbReference>
<feature type="region of interest" description="Disordered" evidence="2">
    <location>
        <begin position="1"/>
        <end position="64"/>
    </location>
</feature>
<feature type="compositionally biased region" description="Gly residues" evidence="2">
    <location>
        <begin position="52"/>
        <end position="63"/>
    </location>
</feature>
<feature type="region of interest" description="Disordered" evidence="2">
    <location>
        <begin position="86"/>
        <end position="154"/>
    </location>
</feature>
<dbReference type="AlphaFoldDB" id="A0A7J6KS10"/>
<accession>A0A7J6KS10</accession>
<dbReference type="GO" id="GO:0005634">
    <property type="term" value="C:nucleus"/>
    <property type="evidence" value="ECO:0007669"/>
    <property type="project" value="TreeGrafter"/>
</dbReference>
<name>A0A7J6KS10_PEROL</name>
<dbReference type="InterPro" id="IPR013087">
    <property type="entry name" value="Znf_C2H2_type"/>
</dbReference>
<evidence type="ECO:0000256" key="1">
    <source>
        <dbReference type="PROSITE-ProRule" id="PRU00723"/>
    </source>
</evidence>
<dbReference type="InterPro" id="IPR039136">
    <property type="entry name" value="NUFIP1-like"/>
</dbReference>
<dbReference type="EMBL" id="JABANN010001384">
    <property type="protein sequence ID" value="KAF4649907.1"/>
    <property type="molecule type" value="Genomic_DNA"/>
</dbReference>
<dbReference type="InterPro" id="IPR000571">
    <property type="entry name" value="Znf_CCCH"/>
</dbReference>
<proteinExistence type="predicted"/>
<evidence type="ECO:0000256" key="2">
    <source>
        <dbReference type="SAM" id="MobiDB-lite"/>
    </source>
</evidence>